<dbReference type="PANTHER" id="PTHR33064:SF37">
    <property type="entry name" value="RIBONUCLEASE H"/>
    <property type="match status" value="1"/>
</dbReference>
<dbReference type="InterPro" id="IPR021109">
    <property type="entry name" value="Peptidase_aspartic_dom_sf"/>
</dbReference>
<keyword evidence="5" id="KW-1185">Reference proteome</keyword>
<dbReference type="InterPro" id="IPR051320">
    <property type="entry name" value="Viral_Replic_Matur_Polypro"/>
</dbReference>
<keyword evidence="1" id="KW-0378">Hydrolase</keyword>
<dbReference type="SUPFAM" id="SSF56672">
    <property type="entry name" value="DNA/RNA polymerases"/>
    <property type="match status" value="1"/>
</dbReference>
<feature type="domain" description="Peptidase A2" evidence="3">
    <location>
        <begin position="100"/>
        <end position="173"/>
    </location>
</feature>
<dbReference type="InterPro" id="IPR018061">
    <property type="entry name" value="Retropepsins"/>
</dbReference>
<dbReference type="Proteomes" id="UP000269221">
    <property type="component" value="Unassembled WGS sequence"/>
</dbReference>
<feature type="region of interest" description="Disordered" evidence="2">
    <location>
        <begin position="1"/>
        <end position="44"/>
    </location>
</feature>
<evidence type="ECO:0000313" key="4">
    <source>
        <dbReference type="EMBL" id="RMC04398.1"/>
    </source>
</evidence>
<dbReference type="Gene3D" id="2.40.70.10">
    <property type="entry name" value="Acid Proteases"/>
    <property type="match status" value="1"/>
</dbReference>
<dbReference type="AlphaFoldDB" id="A0A3M0JTY4"/>
<sequence>MTLNLEMSEVSMLPEETDKEDDKEPQSHHPCCRSYAEDDEEEDKEGVVTSMTTACYYSRACVVAVGQRRAVAIFASRPCGSITSKEPVVKLKIGPEKKEMDFLVDSGAEKSTFKHLPPGCKISKDSMMVIGAKGEPFKVPVVKDVEIESENKICLGDMLLVEEANYNLLGRDLMVALGINLIVKDSKLIVSLYKLTLEDEREINPKVWHTGREAGRLEMEPISIEIERPEDPIRVKQYPISLEGRQGLKPIIEDLIAKGILESCMSRHNTPILAIRKTDGSY</sequence>
<dbReference type="PANTHER" id="PTHR33064">
    <property type="entry name" value="POL PROTEIN"/>
    <property type="match status" value="1"/>
</dbReference>
<dbReference type="PROSITE" id="PS50175">
    <property type="entry name" value="ASP_PROT_RETROV"/>
    <property type="match status" value="1"/>
</dbReference>
<dbReference type="Pfam" id="PF00077">
    <property type="entry name" value="RVP"/>
    <property type="match status" value="1"/>
</dbReference>
<dbReference type="InterPro" id="IPR001995">
    <property type="entry name" value="Peptidase_A2_cat"/>
</dbReference>
<proteinExistence type="predicted"/>
<dbReference type="InterPro" id="IPR043502">
    <property type="entry name" value="DNA/RNA_pol_sf"/>
</dbReference>
<comment type="caution">
    <text evidence="4">The sequence shown here is derived from an EMBL/GenBank/DDBJ whole genome shotgun (WGS) entry which is preliminary data.</text>
</comment>
<dbReference type="OrthoDB" id="9906216at2759"/>
<dbReference type="Gene3D" id="3.10.10.10">
    <property type="entry name" value="HIV Type 1 Reverse Transcriptase, subunit A, domain 1"/>
    <property type="match status" value="1"/>
</dbReference>
<evidence type="ECO:0000256" key="1">
    <source>
        <dbReference type="ARBA" id="ARBA00022801"/>
    </source>
</evidence>
<name>A0A3M0JTY4_HIRRU</name>
<accession>A0A3M0JTY4</accession>
<organism evidence="4 5">
    <name type="scientific">Hirundo rustica rustica</name>
    <dbReference type="NCBI Taxonomy" id="333673"/>
    <lineage>
        <taxon>Eukaryota</taxon>
        <taxon>Metazoa</taxon>
        <taxon>Chordata</taxon>
        <taxon>Craniata</taxon>
        <taxon>Vertebrata</taxon>
        <taxon>Euteleostomi</taxon>
        <taxon>Archelosauria</taxon>
        <taxon>Archosauria</taxon>
        <taxon>Dinosauria</taxon>
        <taxon>Saurischia</taxon>
        <taxon>Theropoda</taxon>
        <taxon>Coelurosauria</taxon>
        <taxon>Aves</taxon>
        <taxon>Neognathae</taxon>
        <taxon>Neoaves</taxon>
        <taxon>Telluraves</taxon>
        <taxon>Australaves</taxon>
        <taxon>Passeriformes</taxon>
        <taxon>Sylvioidea</taxon>
        <taxon>Hirundinidae</taxon>
        <taxon>Hirundo</taxon>
    </lineage>
</organism>
<gene>
    <name evidence="4" type="ORF">DUI87_19219</name>
</gene>
<dbReference type="GO" id="GO:0004190">
    <property type="term" value="F:aspartic-type endopeptidase activity"/>
    <property type="evidence" value="ECO:0007669"/>
    <property type="project" value="InterPro"/>
</dbReference>
<evidence type="ECO:0000313" key="5">
    <source>
        <dbReference type="Proteomes" id="UP000269221"/>
    </source>
</evidence>
<evidence type="ECO:0000256" key="2">
    <source>
        <dbReference type="SAM" id="MobiDB-lite"/>
    </source>
</evidence>
<reference evidence="4 5" key="1">
    <citation type="submission" date="2018-07" db="EMBL/GenBank/DDBJ databases">
        <title>A high quality draft genome assembly of the barn swallow (H. rustica rustica).</title>
        <authorList>
            <person name="Formenti G."/>
            <person name="Chiara M."/>
            <person name="Poveda L."/>
            <person name="Francoijs K.-J."/>
            <person name="Bonisoli-Alquati A."/>
            <person name="Canova L."/>
            <person name="Gianfranceschi L."/>
            <person name="Horner D.S."/>
            <person name="Saino N."/>
        </authorList>
    </citation>
    <scope>NUCLEOTIDE SEQUENCE [LARGE SCALE GENOMIC DNA]</scope>
    <source>
        <strain evidence="4">Chelidonia</strain>
        <tissue evidence="4">Blood</tissue>
    </source>
</reference>
<dbReference type="GO" id="GO:0006508">
    <property type="term" value="P:proteolysis"/>
    <property type="evidence" value="ECO:0007669"/>
    <property type="project" value="InterPro"/>
</dbReference>
<dbReference type="EMBL" id="QRBI01000126">
    <property type="protein sequence ID" value="RMC04398.1"/>
    <property type="molecule type" value="Genomic_DNA"/>
</dbReference>
<protein>
    <recommendedName>
        <fullName evidence="3">Peptidase A2 domain-containing protein</fullName>
    </recommendedName>
</protein>
<dbReference type="SUPFAM" id="SSF50630">
    <property type="entry name" value="Acid proteases"/>
    <property type="match status" value="1"/>
</dbReference>
<evidence type="ECO:0000259" key="3">
    <source>
        <dbReference type="PROSITE" id="PS50175"/>
    </source>
</evidence>